<dbReference type="GO" id="GO:0042289">
    <property type="term" value="F:MHC class II protein binding"/>
    <property type="evidence" value="ECO:0007669"/>
    <property type="project" value="TreeGrafter"/>
</dbReference>
<dbReference type="InterPro" id="IPR013783">
    <property type="entry name" value="Ig-like_fold"/>
</dbReference>
<feature type="domain" description="Ig-like" evidence="1">
    <location>
        <begin position="139"/>
        <end position="237"/>
    </location>
</feature>
<dbReference type="GO" id="GO:0070374">
    <property type="term" value="P:positive regulation of ERK1 and ERK2 cascade"/>
    <property type="evidence" value="ECO:0007669"/>
    <property type="project" value="TreeGrafter"/>
</dbReference>
<sequence>MLNFKGCIYTLNNSGHNMAGILDILLGLLLLPFVKTGINGEDNLILAGRGYTISSPCNGPLDLICYVIWQFSTTENSAYIAVVSNGVIQAAKSKAKGRRPRSKCALNLRNLTTEDVGHFRCHKRQSIYSPLNSEYHQDPKFDRISLTSNESNVMPGQTVTLHCALLTNRRRRFCGTQQHRDIRLKWVDEAGDDVLEDSQHQIWPQSPCDVTLTVALQRDDRRKFKCQATVNEEFTAKVILQCKQHTRHFSVKSRST</sequence>
<organism evidence="2 3">
    <name type="scientific">Myripristis murdjan</name>
    <name type="common">pinecone soldierfish</name>
    <dbReference type="NCBI Taxonomy" id="586833"/>
    <lineage>
        <taxon>Eukaryota</taxon>
        <taxon>Metazoa</taxon>
        <taxon>Chordata</taxon>
        <taxon>Craniata</taxon>
        <taxon>Vertebrata</taxon>
        <taxon>Euteleostomi</taxon>
        <taxon>Actinopterygii</taxon>
        <taxon>Neopterygii</taxon>
        <taxon>Teleostei</taxon>
        <taxon>Neoteleostei</taxon>
        <taxon>Acanthomorphata</taxon>
        <taxon>Holocentriformes</taxon>
        <taxon>Holocentridae</taxon>
        <taxon>Myripristis</taxon>
    </lineage>
</organism>
<dbReference type="Gene3D" id="2.60.40.10">
    <property type="entry name" value="Immunoglobulins"/>
    <property type="match status" value="1"/>
</dbReference>
<dbReference type="GO" id="GO:0035723">
    <property type="term" value="P:interleukin-15-mediated signaling pathway"/>
    <property type="evidence" value="ECO:0007669"/>
    <property type="project" value="TreeGrafter"/>
</dbReference>
<proteinExistence type="predicted"/>
<evidence type="ECO:0000259" key="1">
    <source>
        <dbReference type="PROSITE" id="PS50835"/>
    </source>
</evidence>
<dbReference type="Ensembl" id="ENSMMDT00005024654.1">
    <property type="protein sequence ID" value="ENSMMDP00005024132.1"/>
    <property type="gene ID" value="ENSMMDG00005011636.1"/>
</dbReference>
<dbReference type="GO" id="GO:1990782">
    <property type="term" value="F:protein tyrosine kinase binding"/>
    <property type="evidence" value="ECO:0007669"/>
    <property type="project" value="TreeGrafter"/>
</dbReference>
<evidence type="ECO:0000313" key="3">
    <source>
        <dbReference type="Proteomes" id="UP000472263"/>
    </source>
</evidence>
<dbReference type="InterPro" id="IPR007110">
    <property type="entry name" value="Ig-like_dom"/>
</dbReference>
<dbReference type="GO" id="GO:0009897">
    <property type="term" value="C:external side of plasma membrane"/>
    <property type="evidence" value="ECO:0007669"/>
    <property type="project" value="TreeGrafter"/>
</dbReference>
<name>A0A667Y920_9TELE</name>
<reference evidence="2" key="1">
    <citation type="submission" date="2019-06" db="EMBL/GenBank/DDBJ databases">
        <authorList>
            <consortium name="Wellcome Sanger Institute Data Sharing"/>
        </authorList>
    </citation>
    <scope>NUCLEOTIDE SEQUENCE [LARGE SCALE GENOMIC DNA]</scope>
</reference>
<dbReference type="GO" id="GO:0045121">
    <property type="term" value="C:membrane raft"/>
    <property type="evidence" value="ECO:0007669"/>
    <property type="project" value="TreeGrafter"/>
</dbReference>
<reference evidence="2" key="3">
    <citation type="submission" date="2025-09" db="UniProtKB">
        <authorList>
            <consortium name="Ensembl"/>
        </authorList>
    </citation>
    <scope>IDENTIFICATION</scope>
</reference>
<dbReference type="GeneTree" id="ENSGT01140000286004"/>
<dbReference type="InParanoid" id="A0A667Y920"/>
<dbReference type="AlphaFoldDB" id="A0A667Y920"/>
<dbReference type="PANTHER" id="PTHR11422">
    <property type="entry name" value="T-CELL SURFACE GLYCOPROTEIN CD4"/>
    <property type="match status" value="1"/>
</dbReference>
<dbReference type="PANTHER" id="PTHR11422:SF5">
    <property type="entry name" value="DIVERSE IMMUNOGLOBULIN DOMAIN-CONTAINING PROTEIN 1.1 ISOFORM X1-RELATED"/>
    <property type="match status" value="1"/>
</dbReference>
<dbReference type="PROSITE" id="PS50835">
    <property type="entry name" value="IG_LIKE"/>
    <property type="match status" value="1"/>
</dbReference>
<protein>
    <recommendedName>
        <fullName evidence="1">Ig-like domain-containing protein</fullName>
    </recommendedName>
</protein>
<reference evidence="2" key="2">
    <citation type="submission" date="2025-08" db="UniProtKB">
        <authorList>
            <consortium name="Ensembl"/>
        </authorList>
    </citation>
    <scope>IDENTIFICATION</scope>
</reference>
<keyword evidence="3" id="KW-1185">Reference proteome</keyword>
<accession>A0A667Y920</accession>
<dbReference type="Proteomes" id="UP000472263">
    <property type="component" value="Chromosome 24"/>
</dbReference>
<evidence type="ECO:0000313" key="2">
    <source>
        <dbReference type="Ensembl" id="ENSMMDP00005024132.1"/>
    </source>
</evidence>
<dbReference type="GO" id="GO:0042110">
    <property type="term" value="P:T cell activation"/>
    <property type="evidence" value="ECO:0007669"/>
    <property type="project" value="TreeGrafter"/>
</dbReference>